<organism evidence="2 3">
    <name type="scientific">Gordonia soli NBRC 108243</name>
    <dbReference type="NCBI Taxonomy" id="1223545"/>
    <lineage>
        <taxon>Bacteria</taxon>
        <taxon>Bacillati</taxon>
        <taxon>Actinomycetota</taxon>
        <taxon>Actinomycetes</taxon>
        <taxon>Mycobacteriales</taxon>
        <taxon>Gordoniaceae</taxon>
        <taxon>Gordonia</taxon>
    </lineage>
</organism>
<sequence>MATKIEWTDETWNPVTGCTKLSPASPGCENCYASTFAERFRGTPGHYFENGFDVQLRPDKLDQPLRWRRPRKVFVNSMSDLFHEAVPDEYIAQVFAVMALAPRHTFQVLTKRHGRMRSLLGSADFAQAVADAVAFDSDLPTDGGAFSVADWPLLNVWLGVSTENQQWADIRIPALLDTPAAVRFISAEPLLGPIELSVDALGRYYGGDPREDEPGLDWVIVGGESGRGARPMNPDWARELRDQCVGGGVPFLFKQWGEFQPVVPDHPDNRSVNDYLVSPKNGDAMRIGDYPHASGLVPSHFATMRHVGKKTAGRELDGRTWDEYPGGEG</sequence>
<dbReference type="RefSeq" id="WP_007625168.1">
    <property type="nucleotide sequence ID" value="NZ_BANX01000041.1"/>
</dbReference>
<evidence type="ECO:0000313" key="3">
    <source>
        <dbReference type="Proteomes" id="UP000011666"/>
    </source>
</evidence>
<proteinExistence type="predicted"/>
<reference evidence="2 3" key="1">
    <citation type="submission" date="2013-01" db="EMBL/GenBank/DDBJ databases">
        <title>Whole genome shotgun sequence of Gordonia soli NBRC 108243.</title>
        <authorList>
            <person name="Isaki-Nakamura S."/>
            <person name="Hosoyama A."/>
            <person name="Tsuchikane K."/>
            <person name="Ando Y."/>
            <person name="Baba S."/>
            <person name="Ohji S."/>
            <person name="Hamada M."/>
            <person name="Tamura T."/>
            <person name="Yamazoe A."/>
            <person name="Yamazaki S."/>
            <person name="Fujita N."/>
        </authorList>
    </citation>
    <scope>NUCLEOTIDE SEQUENCE [LARGE SCALE GENOMIC DNA]</scope>
    <source>
        <strain evidence="2 3">NBRC 108243</strain>
    </source>
</reference>
<dbReference type="OrthoDB" id="9787478at2"/>
<protein>
    <recommendedName>
        <fullName evidence="4">Phage Gp37Gp68 family protein</fullName>
    </recommendedName>
</protein>
<dbReference type="Proteomes" id="UP000011666">
    <property type="component" value="Unassembled WGS sequence"/>
</dbReference>
<feature type="region of interest" description="Disordered" evidence="1">
    <location>
        <begin position="309"/>
        <end position="329"/>
    </location>
</feature>
<dbReference type="Pfam" id="PF07505">
    <property type="entry name" value="DUF5131"/>
    <property type="match status" value="1"/>
</dbReference>
<comment type="caution">
    <text evidence="2">The sequence shown here is derived from an EMBL/GenBank/DDBJ whole genome shotgun (WGS) entry which is preliminary data.</text>
</comment>
<evidence type="ECO:0000313" key="2">
    <source>
        <dbReference type="EMBL" id="GAC70814.1"/>
    </source>
</evidence>
<gene>
    <name evidence="2" type="ORF">GS4_41_00630</name>
</gene>
<dbReference type="AlphaFoldDB" id="M0QQZ8"/>
<accession>M0QQZ8</accession>
<dbReference type="STRING" id="1223545.GS4_41_00630"/>
<dbReference type="EMBL" id="BANX01000041">
    <property type="protein sequence ID" value="GAC70814.1"/>
    <property type="molecule type" value="Genomic_DNA"/>
</dbReference>
<name>M0QQZ8_9ACTN</name>
<dbReference type="InterPro" id="IPR011101">
    <property type="entry name" value="DUF5131"/>
</dbReference>
<dbReference type="eggNOG" id="COG4422">
    <property type="taxonomic scope" value="Bacteria"/>
</dbReference>
<feature type="compositionally biased region" description="Basic and acidic residues" evidence="1">
    <location>
        <begin position="312"/>
        <end position="322"/>
    </location>
</feature>
<evidence type="ECO:0000256" key="1">
    <source>
        <dbReference type="SAM" id="MobiDB-lite"/>
    </source>
</evidence>
<keyword evidence="3" id="KW-1185">Reference proteome</keyword>
<evidence type="ECO:0008006" key="4">
    <source>
        <dbReference type="Google" id="ProtNLM"/>
    </source>
</evidence>